<dbReference type="OrthoDB" id="769821at2759"/>
<dbReference type="AlphaFoldDB" id="A0A6A1VIX0"/>
<feature type="compositionally biased region" description="Basic and acidic residues" evidence="1">
    <location>
        <begin position="74"/>
        <end position="84"/>
    </location>
</feature>
<gene>
    <name evidence="2" type="ORF">CJ030_MR5G019118</name>
</gene>
<evidence type="ECO:0000256" key="1">
    <source>
        <dbReference type="SAM" id="MobiDB-lite"/>
    </source>
</evidence>
<proteinExistence type="predicted"/>
<reference evidence="2 3" key="1">
    <citation type="journal article" date="2019" name="Plant Biotechnol. J.">
        <title>The red bayberry genome and genetic basis of sex determination.</title>
        <authorList>
            <person name="Jia H.M."/>
            <person name="Jia H.J."/>
            <person name="Cai Q.L."/>
            <person name="Wang Y."/>
            <person name="Zhao H.B."/>
            <person name="Yang W.F."/>
            <person name="Wang G.Y."/>
            <person name="Li Y.H."/>
            <person name="Zhan D.L."/>
            <person name="Shen Y.T."/>
            <person name="Niu Q.F."/>
            <person name="Chang L."/>
            <person name="Qiu J."/>
            <person name="Zhao L."/>
            <person name="Xie H.B."/>
            <person name="Fu W.Y."/>
            <person name="Jin J."/>
            <person name="Li X.W."/>
            <person name="Jiao Y."/>
            <person name="Zhou C.C."/>
            <person name="Tu T."/>
            <person name="Chai C.Y."/>
            <person name="Gao J.L."/>
            <person name="Fan L.J."/>
            <person name="van de Weg E."/>
            <person name="Wang J.Y."/>
            <person name="Gao Z.S."/>
        </authorList>
    </citation>
    <scope>NUCLEOTIDE SEQUENCE [LARGE SCALE GENOMIC DNA]</scope>
    <source>
        <tissue evidence="2">Leaves</tissue>
    </source>
</reference>
<dbReference type="Proteomes" id="UP000516437">
    <property type="component" value="Chromosome 5"/>
</dbReference>
<protein>
    <submittedName>
        <fullName evidence="2">Uncharacterized protein</fullName>
    </submittedName>
</protein>
<dbReference type="EMBL" id="RXIC02000023">
    <property type="protein sequence ID" value="KAB1212535.1"/>
    <property type="molecule type" value="Genomic_DNA"/>
</dbReference>
<feature type="region of interest" description="Disordered" evidence="1">
    <location>
        <begin position="32"/>
        <end position="84"/>
    </location>
</feature>
<dbReference type="InterPro" id="IPR012438">
    <property type="entry name" value="DUF1639"/>
</dbReference>
<comment type="caution">
    <text evidence="2">The sequence shown here is derived from an EMBL/GenBank/DDBJ whole genome shotgun (WGS) entry which is preliminary data.</text>
</comment>
<name>A0A6A1VIX0_9ROSI</name>
<sequence>MATPPKRSKRLHNFSLPCLKWGDQRFLRCIKVPPNSQPSSLHPRSSPKVLQSHPEPKPKTDIPNKYARNPIRNTENESNSHQETDMIRQTLSLDIGVATESKKLRLSVLEGEDRNSCPWNLRTRRAAYTAPKEEKNIESGSSSQTKDGCNVEAKAKAKTKDNIGFVVRLLKDEVEEDFLKMVGARPPKRPKKRARIVQRKLDMKWLPQEQYLGVIQTALAIELIGQLRARLCVRVAWRTCGRYVI</sequence>
<dbReference type="PANTHER" id="PTHR33130:SF43">
    <property type="entry name" value="OS01G0688600 PROTEIN"/>
    <property type="match status" value="1"/>
</dbReference>
<dbReference type="PANTHER" id="PTHR33130">
    <property type="entry name" value="PUTATIVE (DUF1639)-RELATED"/>
    <property type="match status" value="1"/>
</dbReference>
<accession>A0A6A1VIX0</accession>
<dbReference type="Pfam" id="PF07797">
    <property type="entry name" value="DUF1639"/>
    <property type="match status" value="1"/>
</dbReference>
<evidence type="ECO:0000313" key="2">
    <source>
        <dbReference type="EMBL" id="KAB1212535.1"/>
    </source>
</evidence>
<organism evidence="2 3">
    <name type="scientific">Morella rubra</name>
    <name type="common">Chinese bayberry</name>
    <dbReference type="NCBI Taxonomy" id="262757"/>
    <lineage>
        <taxon>Eukaryota</taxon>
        <taxon>Viridiplantae</taxon>
        <taxon>Streptophyta</taxon>
        <taxon>Embryophyta</taxon>
        <taxon>Tracheophyta</taxon>
        <taxon>Spermatophyta</taxon>
        <taxon>Magnoliopsida</taxon>
        <taxon>eudicotyledons</taxon>
        <taxon>Gunneridae</taxon>
        <taxon>Pentapetalae</taxon>
        <taxon>rosids</taxon>
        <taxon>fabids</taxon>
        <taxon>Fagales</taxon>
        <taxon>Myricaceae</taxon>
        <taxon>Morella</taxon>
    </lineage>
</organism>
<keyword evidence="3" id="KW-1185">Reference proteome</keyword>
<evidence type="ECO:0000313" key="3">
    <source>
        <dbReference type="Proteomes" id="UP000516437"/>
    </source>
</evidence>